<evidence type="ECO:0000256" key="5">
    <source>
        <dbReference type="ARBA" id="ARBA00022525"/>
    </source>
</evidence>
<dbReference type="Gene3D" id="3.50.30.30">
    <property type="match status" value="1"/>
</dbReference>
<comment type="subcellular location">
    <subcellularLocation>
        <location evidence="2">Secreted</location>
        <location evidence="2">Extracellular space</location>
        <location evidence="2">Apoplast</location>
    </subcellularLocation>
</comment>
<feature type="active site" description="Charge relay system" evidence="11 12">
    <location>
        <position position="142"/>
    </location>
</feature>
<feature type="domain" description="Peptidase S8/S53" evidence="13">
    <location>
        <begin position="133"/>
        <end position="558"/>
    </location>
</feature>
<dbReference type="PANTHER" id="PTHR10795">
    <property type="entry name" value="PROPROTEIN CONVERTASE SUBTILISIN/KEXIN"/>
    <property type="match status" value="1"/>
</dbReference>
<dbReference type="Gene3D" id="3.40.50.200">
    <property type="entry name" value="Peptidase S8/S53 domain"/>
    <property type="match status" value="1"/>
</dbReference>
<evidence type="ECO:0000259" key="13">
    <source>
        <dbReference type="Pfam" id="PF00082"/>
    </source>
</evidence>
<evidence type="ECO:0000256" key="7">
    <source>
        <dbReference type="ARBA" id="ARBA00022729"/>
    </source>
</evidence>
<dbReference type="GO" id="GO:0009610">
    <property type="term" value="P:response to symbiotic fungus"/>
    <property type="evidence" value="ECO:0007669"/>
    <property type="project" value="UniProtKB-ARBA"/>
</dbReference>
<dbReference type="InterPro" id="IPR003137">
    <property type="entry name" value="PA_domain"/>
</dbReference>
<feature type="domain" description="PA" evidence="14">
    <location>
        <begin position="357"/>
        <end position="444"/>
    </location>
</feature>
<dbReference type="InterPro" id="IPR045051">
    <property type="entry name" value="SBT"/>
</dbReference>
<evidence type="ECO:0000256" key="12">
    <source>
        <dbReference type="PROSITE-ProRule" id="PRU01240"/>
    </source>
</evidence>
<dbReference type="PROSITE" id="PS51892">
    <property type="entry name" value="SUBTILASE"/>
    <property type="match status" value="1"/>
</dbReference>
<dbReference type="CDD" id="cd04852">
    <property type="entry name" value="Peptidases_S8_3"/>
    <property type="match status" value="1"/>
</dbReference>
<dbReference type="PROSITE" id="PS00136">
    <property type="entry name" value="SUBTILASE_ASP"/>
    <property type="match status" value="1"/>
</dbReference>
<evidence type="ECO:0000313" key="17">
    <source>
        <dbReference type="EMBL" id="KAF2304030.1"/>
    </source>
</evidence>
<evidence type="ECO:0000259" key="14">
    <source>
        <dbReference type="Pfam" id="PF02225"/>
    </source>
</evidence>
<evidence type="ECO:0000256" key="2">
    <source>
        <dbReference type="ARBA" id="ARBA00004271"/>
    </source>
</evidence>
<evidence type="ECO:0000313" key="18">
    <source>
        <dbReference type="Proteomes" id="UP000467840"/>
    </source>
</evidence>
<dbReference type="Gene3D" id="3.30.70.80">
    <property type="entry name" value="Peptidase S8 propeptide/proteinase inhibitor I9"/>
    <property type="match status" value="1"/>
</dbReference>
<dbReference type="InterPro" id="IPR041469">
    <property type="entry name" value="Subtilisin-like_FN3"/>
</dbReference>
<evidence type="ECO:0000256" key="11">
    <source>
        <dbReference type="PIRSR" id="PIRSR615500-1"/>
    </source>
</evidence>
<gene>
    <name evidence="17" type="ORF">GH714_026519</name>
</gene>
<feature type="active site" description="Charge relay system" evidence="11 12">
    <location>
        <position position="522"/>
    </location>
</feature>
<dbReference type="SUPFAM" id="SSF52743">
    <property type="entry name" value="Subtilisin-like"/>
    <property type="match status" value="1"/>
</dbReference>
<comment type="caution">
    <text evidence="17">The sequence shown here is derived from an EMBL/GenBank/DDBJ whole genome shotgun (WGS) entry which is preliminary data.</text>
</comment>
<evidence type="ECO:0000256" key="9">
    <source>
        <dbReference type="ARBA" id="ARBA00022825"/>
    </source>
</evidence>
<proteinExistence type="inferred from homology"/>
<dbReference type="InterPro" id="IPR015500">
    <property type="entry name" value="Peptidase_S8_subtilisin-rel"/>
</dbReference>
<comment type="similarity">
    <text evidence="3 12">Belongs to the peptidase S8 family.</text>
</comment>
<protein>
    <submittedName>
        <fullName evidence="17">Uncharacterized protein</fullName>
    </submittedName>
</protein>
<feature type="domain" description="Inhibitor I9" evidence="15">
    <location>
        <begin position="30"/>
        <end position="110"/>
    </location>
</feature>
<organism evidence="17 18">
    <name type="scientific">Hevea brasiliensis</name>
    <name type="common">Para rubber tree</name>
    <name type="synonym">Siphonia brasiliensis</name>
    <dbReference type="NCBI Taxonomy" id="3981"/>
    <lineage>
        <taxon>Eukaryota</taxon>
        <taxon>Viridiplantae</taxon>
        <taxon>Streptophyta</taxon>
        <taxon>Embryophyta</taxon>
        <taxon>Tracheophyta</taxon>
        <taxon>Spermatophyta</taxon>
        <taxon>Magnoliopsida</taxon>
        <taxon>eudicotyledons</taxon>
        <taxon>Gunneridae</taxon>
        <taxon>Pentapetalae</taxon>
        <taxon>rosids</taxon>
        <taxon>fabids</taxon>
        <taxon>Malpighiales</taxon>
        <taxon>Euphorbiaceae</taxon>
        <taxon>Crotonoideae</taxon>
        <taxon>Micrandreae</taxon>
        <taxon>Hevea</taxon>
    </lineage>
</organism>
<reference evidence="17 18" key="1">
    <citation type="journal article" date="2020" name="Mol. Plant">
        <title>The Chromosome-Based Rubber Tree Genome Provides New Insights into Spurge Genome Evolution and Rubber Biosynthesis.</title>
        <authorList>
            <person name="Liu J."/>
            <person name="Shi C."/>
            <person name="Shi C.C."/>
            <person name="Li W."/>
            <person name="Zhang Q.J."/>
            <person name="Zhang Y."/>
            <person name="Li K."/>
            <person name="Lu H.F."/>
            <person name="Shi C."/>
            <person name="Zhu S.T."/>
            <person name="Xiao Z.Y."/>
            <person name="Nan H."/>
            <person name="Yue Y."/>
            <person name="Zhu X.G."/>
            <person name="Wu Y."/>
            <person name="Hong X.N."/>
            <person name="Fan G.Y."/>
            <person name="Tong Y."/>
            <person name="Zhang D."/>
            <person name="Mao C.L."/>
            <person name="Liu Y.L."/>
            <person name="Hao S.J."/>
            <person name="Liu W.Q."/>
            <person name="Lv M.Q."/>
            <person name="Zhang H.B."/>
            <person name="Liu Y."/>
            <person name="Hu-Tang G.R."/>
            <person name="Wang J.P."/>
            <person name="Wang J.H."/>
            <person name="Sun Y.H."/>
            <person name="Ni S.B."/>
            <person name="Chen W.B."/>
            <person name="Zhang X.C."/>
            <person name="Jiao Y.N."/>
            <person name="Eichler E.E."/>
            <person name="Li G.H."/>
            <person name="Liu X."/>
            <person name="Gao L.Z."/>
        </authorList>
    </citation>
    <scope>NUCLEOTIDE SEQUENCE [LARGE SCALE GENOMIC DNA]</scope>
    <source>
        <strain evidence="18">cv. GT1</strain>
        <tissue evidence="17">Leaf</tissue>
    </source>
</reference>
<comment type="function">
    <text evidence="1">Required for arbuscular mycorrhiza (AM) development during AM symbiosis with AM fungi (e.g. Glomeromycota intraradices).</text>
</comment>
<keyword evidence="4" id="KW-0052">Apoplast</keyword>
<dbReference type="CDD" id="cd02120">
    <property type="entry name" value="PA_subtilisin_like"/>
    <property type="match status" value="1"/>
</dbReference>
<dbReference type="Proteomes" id="UP000467840">
    <property type="component" value="Chromosome 16"/>
</dbReference>
<dbReference type="InterPro" id="IPR010259">
    <property type="entry name" value="S8pro/Inhibitor_I9"/>
</dbReference>
<dbReference type="InterPro" id="IPR000209">
    <property type="entry name" value="Peptidase_S8/S53_dom"/>
</dbReference>
<dbReference type="Gene3D" id="2.60.40.2310">
    <property type="match status" value="1"/>
</dbReference>
<dbReference type="EMBL" id="JAAGAX010000009">
    <property type="protein sequence ID" value="KAF2304030.1"/>
    <property type="molecule type" value="Genomic_DNA"/>
</dbReference>
<feature type="domain" description="Subtilisin-like protease fibronectin type-III" evidence="16">
    <location>
        <begin position="636"/>
        <end position="731"/>
    </location>
</feature>
<keyword evidence="6 12" id="KW-0645">Protease</keyword>
<evidence type="ECO:0000256" key="1">
    <source>
        <dbReference type="ARBA" id="ARBA00002076"/>
    </source>
</evidence>
<dbReference type="Pfam" id="PF17766">
    <property type="entry name" value="fn3_6"/>
    <property type="match status" value="1"/>
</dbReference>
<dbReference type="InterPro" id="IPR023827">
    <property type="entry name" value="Peptidase_S8_Asp-AS"/>
</dbReference>
<dbReference type="InterPro" id="IPR036852">
    <property type="entry name" value="Peptidase_S8/S53_dom_sf"/>
</dbReference>
<evidence type="ECO:0000256" key="8">
    <source>
        <dbReference type="ARBA" id="ARBA00022801"/>
    </source>
</evidence>
<dbReference type="Pfam" id="PF00082">
    <property type="entry name" value="Peptidase_S8"/>
    <property type="match status" value="1"/>
</dbReference>
<dbReference type="AlphaFoldDB" id="A0A6A6LRF5"/>
<evidence type="ECO:0000256" key="4">
    <source>
        <dbReference type="ARBA" id="ARBA00022523"/>
    </source>
</evidence>
<feature type="active site" description="Charge relay system" evidence="11 12">
    <location>
        <position position="198"/>
    </location>
</feature>
<name>A0A6A6LRF5_HEVBR</name>
<dbReference type="Pfam" id="PF02225">
    <property type="entry name" value="PA"/>
    <property type="match status" value="1"/>
</dbReference>
<evidence type="ECO:0000256" key="6">
    <source>
        <dbReference type="ARBA" id="ARBA00022670"/>
    </source>
</evidence>
<keyword evidence="7" id="KW-0732">Signal</keyword>
<dbReference type="GO" id="GO:0048046">
    <property type="term" value="C:apoplast"/>
    <property type="evidence" value="ECO:0007669"/>
    <property type="project" value="UniProtKB-SubCell"/>
</dbReference>
<evidence type="ECO:0000259" key="16">
    <source>
        <dbReference type="Pfam" id="PF17766"/>
    </source>
</evidence>
<dbReference type="GO" id="GO:0004252">
    <property type="term" value="F:serine-type endopeptidase activity"/>
    <property type="evidence" value="ECO:0007669"/>
    <property type="project" value="UniProtKB-UniRule"/>
</dbReference>
<keyword evidence="9 12" id="KW-0720">Serine protease</keyword>
<evidence type="ECO:0000256" key="10">
    <source>
        <dbReference type="ARBA" id="ARBA00023180"/>
    </source>
</evidence>
<accession>A0A6A6LRF5</accession>
<dbReference type="GO" id="GO:0006508">
    <property type="term" value="P:proteolysis"/>
    <property type="evidence" value="ECO:0007669"/>
    <property type="project" value="UniProtKB-KW"/>
</dbReference>
<keyword evidence="10" id="KW-0325">Glycoprotein</keyword>
<keyword evidence="5" id="KW-0964">Secreted</keyword>
<evidence type="ECO:0000256" key="3">
    <source>
        <dbReference type="ARBA" id="ARBA00011073"/>
    </source>
</evidence>
<dbReference type="PRINTS" id="PR00723">
    <property type="entry name" value="SUBTILISIN"/>
</dbReference>
<keyword evidence="18" id="KW-1185">Reference proteome</keyword>
<keyword evidence="8 12" id="KW-0378">Hydrolase</keyword>
<dbReference type="InterPro" id="IPR037045">
    <property type="entry name" value="S8pro/Inhibitor_I9_sf"/>
</dbReference>
<sequence length="734" mass="78446">MFGSSLAIAEPLVTSSTSNAYVNEESDLETYIVLLKQPERELFRESNDLESWYRSFLPADTLNSNQPRLLHCYRHVAIGFAAKLTADEAKAMEMREELLLARPQKMVPLHTTHTPRFLGLQQNLGFWKSSNYGKGVIIGVVDSGIAPDHPSFSGKGMPPPPAKWKGKCEFNATLCNNKLVGLRNFDGTSNDMLDRDHHGTHTAGTAAGSPVKGANLFGQANGTAIGMAPLAHVAMYKVSGRGNRAAESEILAAMDAAIDDGVDVLSLSLGLHSHTFYDDVVAIGAYAAIQKGIFVSCSAGNSGPSYKSLSNEAPWILTVGASTMDREIRATVLLGNNTELNGEYLFQPKDFPSSLLPLVYAGANGNASSASCQKGSLRNVYVKGKIVLCEGGPETVSKGKEVKRNGGAAMIVMNDENEGFVIALNLDNRVLPATHVSYKAGLAIKAYINSTSSPTATILFKGTVTGVPAAPQVAWFSSRGPSIASPGILKPDIIGPGVNILAAYPVSVDQTTNRFGMISGTSMSCPHLSGIAALLKRAHPNWSPAAIKSAIMTTAYLYNLGGKPISEHTEFLPANVFEIGAGHVNPSKANDPGLIYDLKPDEYVPYLCGLGYSDKHVGIIVKRTVKCSNSSIPEAQLNYPSFSIDLGSTPQTYTRTITNVGKPNSVYSLDISSPEGVHVMVTPHRISFSRLNEKATYSITFSQSRNASISFAQGYLKWVADGYSVGSPIAVLFK</sequence>
<evidence type="ECO:0000259" key="15">
    <source>
        <dbReference type="Pfam" id="PF05922"/>
    </source>
</evidence>
<dbReference type="Pfam" id="PF05922">
    <property type="entry name" value="Inhibitor_I9"/>
    <property type="match status" value="1"/>
</dbReference>
<dbReference type="InterPro" id="IPR034197">
    <property type="entry name" value="Peptidases_S8_3"/>
</dbReference>
<dbReference type="FunFam" id="3.50.30.30:FF:000005">
    <property type="entry name" value="subtilisin-like protease SBT1.5"/>
    <property type="match status" value="1"/>
</dbReference>